<reference evidence="3 4" key="1">
    <citation type="submission" date="2023-10" db="EMBL/GenBank/DDBJ databases">
        <title>Development of a sustainable strategy for remediation of hydrocarbon-contaminated territories based on the waste exchange concept.</title>
        <authorList>
            <person name="Krivoruchko A."/>
        </authorList>
    </citation>
    <scope>NUCLEOTIDE SEQUENCE [LARGE SCALE GENOMIC DNA]</scope>
    <source>
        <strain evidence="3 4">IEGM 60</strain>
    </source>
</reference>
<evidence type="ECO:0000313" key="4">
    <source>
        <dbReference type="Proteomes" id="UP001185737"/>
    </source>
</evidence>
<dbReference type="InterPro" id="IPR023393">
    <property type="entry name" value="START-like_dom_sf"/>
</dbReference>
<dbReference type="PANTHER" id="PTHR33824:SF7">
    <property type="entry name" value="POLYKETIDE CYCLASE_DEHYDRASE AND LIPID TRANSPORT SUPERFAMILY PROTEIN"/>
    <property type="match status" value="1"/>
</dbReference>
<dbReference type="Proteomes" id="UP001185737">
    <property type="component" value="Unassembled WGS sequence"/>
</dbReference>
<dbReference type="SUPFAM" id="SSF55961">
    <property type="entry name" value="Bet v1-like"/>
    <property type="match status" value="1"/>
</dbReference>
<feature type="domain" description="Coenzyme Q-binding protein COQ10 START" evidence="2">
    <location>
        <begin position="26"/>
        <end position="145"/>
    </location>
</feature>
<feature type="compositionally biased region" description="Basic and acidic residues" evidence="1">
    <location>
        <begin position="7"/>
        <end position="22"/>
    </location>
</feature>
<dbReference type="InterPro" id="IPR047137">
    <property type="entry name" value="ORF3"/>
</dbReference>
<accession>A0ABU4C727</accession>
<evidence type="ECO:0000256" key="1">
    <source>
        <dbReference type="SAM" id="MobiDB-lite"/>
    </source>
</evidence>
<dbReference type="InterPro" id="IPR005031">
    <property type="entry name" value="COQ10_START"/>
</dbReference>
<organism evidence="3 4">
    <name type="scientific">Rhodococcus jostii</name>
    <dbReference type="NCBI Taxonomy" id="132919"/>
    <lineage>
        <taxon>Bacteria</taxon>
        <taxon>Bacillati</taxon>
        <taxon>Actinomycetota</taxon>
        <taxon>Actinomycetes</taxon>
        <taxon>Mycobacteriales</taxon>
        <taxon>Nocardiaceae</taxon>
        <taxon>Rhodococcus</taxon>
    </lineage>
</organism>
<keyword evidence="4" id="KW-1185">Reference proteome</keyword>
<feature type="region of interest" description="Disordered" evidence="1">
    <location>
        <begin position="1"/>
        <end position="22"/>
    </location>
</feature>
<protein>
    <submittedName>
        <fullName evidence="3">SRPBCC family protein</fullName>
    </submittedName>
</protein>
<name>A0ABU4C727_RHOJO</name>
<dbReference type="EMBL" id="JAWLKA010000001">
    <property type="protein sequence ID" value="MDV6279341.1"/>
    <property type="molecule type" value="Genomic_DNA"/>
</dbReference>
<dbReference type="Pfam" id="PF03364">
    <property type="entry name" value="Polyketide_cyc"/>
    <property type="match status" value="1"/>
</dbReference>
<sequence length="169" mass="19460">MHAAFVWDRREPGTRGGHEHTEEVDVDVPVRVAYDQWTQFETFPKFMEGVREIRQLDDTHTHWVLDIAGQIREFDATITEQHPDERVAWHSDAGPDHVGVITFHRLDDAHTRVTAQMDIDPDGFVENAADKLGVLSHRVKADMKKFKHFIEERGTETGGWRGDVDRPTP</sequence>
<comment type="caution">
    <text evidence="3">The sequence shown here is derived from an EMBL/GenBank/DDBJ whole genome shotgun (WGS) entry which is preliminary data.</text>
</comment>
<dbReference type="PANTHER" id="PTHR33824">
    <property type="entry name" value="POLYKETIDE CYCLASE/DEHYDRASE AND LIPID TRANSPORT SUPERFAMILY PROTEIN"/>
    <property type="match status" value="1"/>
</dbReference>
<proteinExistence type="predicted"/>
<dbReference type="RefSeq" id="WP_283354510.1">
    <property type="nucleotide sequence ID" value="NZ_JAWLKA010000001.1"/>
</dbReference>
<gene>
    <name evidence="3" type="ORF">R3Q59_02325</name>
</gene>
<dbReference type="CDD" id="cd07817">
    <property type="entry name" value="SRPBCC_8"/>
    <property type="match status" value="1"/>
</dbReference>
<dbReference type="Gene3D" id="3.30.530.20">
    <property type="match status" value="1"/>
</dbReference>
<evidence type="ECO:0000259" key="2">
    <source>
        <dbReference type="Pfam" id="PF03364"/>
    </source>
</evidence>
<evidence type="ECO:0000313" key="3">
    <source>
        <dbReference type="EMBL" id="MDV6279341.1"/>
    </source>
</evidence>